<feature type="domain" description="DUF2341" evidence="1">
    <location>
        <begin position="178"/>
        <end position="256"/>
    </location>
</feature>
<dbReference type="InterPro" id="IPR018765">
    <property type="entry name" value="DUF2341"/>
</dbReference>
<proteinExistence type="predicted"/>
<evidence type="ECO:0000313" key="3">
    <source>
        <dbReference type="Proteomes" id="UP000245934"/>
    </source>
</evidence>
<dbReference type="RefSeq" id="WP_109940564.1">
    <property type="nucleotide sequence ID" value="NZ_CP176366.1"/>
</dbReference>
<evidence type="ECO:0000259" key="1">
    <source>
        <dbReference type="Pfam" id="PF10102"/>
    </source>
</evidence>
<dbReference type="GeneID" id="97610589"/>
<evidence type="ECO:0000313" key="2">
    <source>
        <dbReference type="EMBL" id="PWR74801.1"/>
    </source>
</evidence>
<accession>A0A2V2NGR2</accession>
<dbReference type="Proteomes" id="UP000245934">
    <property type="component" value="Unassembled WGS sequence"/>
</dbReference>
<dbReference type="EMBL" id="QGMZ01000015">
    <property type="protein sequence ID" value="PWR74801.1"/>
    <property type="molecule type" value="Genomic_DNA"/>
</dbReference>
<comment type="caution">
    <text evidence="2">The sequence shown here is derived from an EMBL/GenBank/DDBJ whole genome shotgun (WGS) entry which is preliminary data.</text>
</comment>
<feature type="domain" description="DUF2341" evidence="1">
    <location>
        <begin position="40"/>
        <end position="99"/>
    </location>
</feature>
<protein>
    <recommendedName>
        <fullName evidence="1">DUF2341 domain-containing protein</fullName>
    </recommendedName>
</protein>
<gene>
    <name evidence="2" type="ORF">DLD82_07855</name>
</gene>
<organism evidence="2 3">
    <name type="scientific">Methanospirillum stamsii</name>
    <dbReference type="NCBI Taxonomy" id="1277351"/>
    <lineage>
        <taxon>Archaea</taxon>
        <taxon>Methanobacteriati</taxon>
        <taxon>Methanobacteriota</taxon>
        <taxon>Stenosarchaea group</taxon>
        <taxon>Methanomicrobia</taxon>
        <taxon>Methanomicrobiales</taxon>
        <taxon>Methanospirillaceae</taxon>
        <taxon>Methanospirillum</taxon>
    </lineage>
</organism>
<sequence>MPLNYSRWKHRITFSLSPVTTVNDRWVSLLLPWRIGINPDYSDIRFTDTKGNSLDYNIASKTDRITATVKIEIPIAGIRLIHLYSGNSQAESESTAAGTEDANPVLTAVSGTMNPGYSGVWTLRQGGRLNQQKYARSFGTGPYPEWKYKTLIQITNPVSQANYQHKLTLKWHPGMRSDFRDIRFAQFNGKRCDYWIESYTSRTSAVVWIEVPTAGQRWLNLFYGNGRAGSESSGANTFDFFDDFTGSNIDTSKWTATSGVSVSSGICTITRGASAAYIYGKTDFGAGYNLRYKVKYGASGTLWSGHESSAATTSNALMDELDATYCYPGSGTTSGQTAHSVSMSAAYRIIEITRTGGGSNATQFSIDGVQKVNSAPYASVSNRHPVFHAYGSGAVIYVDFVAIRKYAATEPTLNLISHQPNSTRITPYETIGTQQTGGNTYIMDPIEATLSLSGSMGATILQPLVSAGLDLTPSAPITILFPLIEADLSLSGSVVTKNYIPLDTLDLTQISVSKAVTDDIWAMNATIDGYTELNTDVLRHATFSTTDHLGVTQSIFAGILPKGSYTIKDAANKTVISGYDYAWYLARQQVQSTYQHNVASVNPADIITGLLGGDDWEETTGIMPYKINQVTAWGDTLNNKVFDFAIGTTKKQAIEKICAYCRFVFLVKWIVVEGIATAAAYFISEDDIDTELDLPTPVTFTYPDPYLADSIKPVVRGDERYNRVTVIGRNNAGGVFFCTVESPAVTAGDELPIEKIENSGSWTTQEQVNARAQELFEYYSETAYTFTAKAIDRMDLELLQKIKITGYTGVSENWMRITRIKKTVRATKDGVEKTVDIEFTENVKWSALRRMYRYSSDDMTSEVETIVDDKIAQIPGMQVGTCTAIDGQAGTVVLESGEIVTTRVV</sequence>
<keyword evidence="3" id="KW-1185">Reference proteome</keyword>
<reference evidence="2 3" key="1">
    <citation type="submission" date="2018-05" db="EMBL/GenBank/DDBJ databases">
        <title>Draft genome of Methanospirillum stamsii Pt1.</title>
        <authorList>
            <person name="Dueholm M.S."/>
            <person name="Nielsen P.H."/>
            <person name="Bakmann L.F."/>
            <person name="Otzen D.E."/>
        </authorList>
    </citation>
    <scope>NUCLEOTIDE SEQUENCE [LARGE SCALE GENOMIC DNA]</scope>
    <source>
        <strain evidence="2 3">Pt1</strain>
    </source>
</reference>
<name>A0A2V2NGR2_9EURY</name>
<dbReference type="OrthoDB" id="101984at2157"/>
<dbReference type="Pfam" id="PF10102">
    <property type="entry name" value="DUF2341"/>
    <property type="match status" value="2"/>
</dbReference>
<dbReference type="AlphaFoldDB" id="A0A2V2NGR2"/>